<sequence length="86" mass="9743">MNRPRLQTAPHLPSSTFTSTITKPFKSDSSTFFGNKNNQNSAQDVVKYLNDASSNFVIPRSFLNENHMPLLKMPNELPVLTLDENF</sequence>
<dbReference type="WBParaSite" id="ES5_v2.g18933.t1">
    <property type="protein sequence ID" value="ES5_v2.g18933.t1"/>
    <property type="gene ID" value="ES5_v2.g18933"/>
</dbReference>
<evidence type="ECO:0000313" key="2">
    <source>
        <dbReference type="WBParaSite" id="ES5_v2.g18933.t1"/>
    </source>
</evidence>
<organism evidence="1 2">
    <name type="scientific">Panagrolaimus sp. ES5</name>
    <dbReference type="NCBI Taxonomy" id="591445"/>
    <lineage>
        <taxon>Eukaryota</taxon>
        <taxon>Metazoa</taxon>
        <taxon>Ecdysozoa</taxon>
        <taxon>Nematoda</taxon>
        <taxon>Chromadorea</taxon>
        <taxon>Rhabditida</taxon>
        <taxon>Tylenchina</taxon>
        <taxon>Panagrolaimomorpha</taxon>
        <taxon>Panagrolaimoidea</taxon>
        <taxon>Panagrolaimidae</taxon>
        <taxon>Panagrolaimus</taxon>
    </lineage>
</organism>
<evidence type="ECO:0000313" key="1">
    <source>
        <dbReference type="Proteomes" id="UP000887579"/>
    </source>
</evidence>
<proteinExistence type="predicted"/>
<name>A0AC34FQ78_9BILA</name>
<dbReference type="Proteomes" id="UP000887579">
    <property type="component" value="Unplaced"/>
</dbReference>
<reference evidence="2" key="1">
    <citation type="submission" date="2022-11" db="UniProtKB">
        <authorList>
            <consortium name="WormBaseParasite"/>
        </authorList>
    </citation>
    <scope>IDENTIFICATION</scope>
</reference>
<protein>
    <submittedName>
        <fullName evidence="2">Uncharacterized protein</fullName>
    </submittedName>
</protein>
<accession>A0AC34FQ78</accession>